<evidence type="ECO:0000256" key="1">
    <source>
        <dbReference type="SAM" id="SignalP"/>
    </source>
</evidence>
<keyword evidence="1" id="KW-0732">Signal</keyword>
<dbReference type="AlphaFoldDB" id="A0A1M5MFH6"/>
<dbReference type="OrthoDB" id="1437719at2"/>
<reference evidence="3" key="1">
    <citation type="submission" date="2016-11" db="EMBL/GenBank/DDBJ databases">
        <authorList>
            <person name="Varghese N."/>
            <person name="Submissions S."/>
        </authorList>
    </citation>
    <scope>NUCLEOTIDE SEQUENCE [LARGE SCALE GENOMIC DNA]</scope>
    <source>
        <strain evidence="3">DSM 22638</strain>
    </source>
</reference>
<keyword evidence="3" id="KW-1185">Reference proteome</keyword>
<gene>
    <name evidence="2" type="ORF">SAMN04488116_2430</name>
</gene>
<dbReference type="Proteomes" id="UP000184532">
    <property type="component" value="Unassembled WGS sequence"/>
</dbReference>
<evidence type="ECO:0000313" key="3">
    <source>
        <dbReference type="Proteomes" id="UP000184532"/>
    </source>
</evidence>
<name>A0A1M5MFH6_9FLAO</name>
<accession>A0A1M5MFH6</accession>
<sequence>MKIYMTLVLGLTMVFFSSAQEKWTFEQGLNAAKMYCNSSEAMRVGERHADEWRSKGQIEYAQGIMDGIARCKSGESPVKKSGAKKSCRKPTVCSKLDKKKNSALYAALCSCPLDKKDKEKQ</sequence>
<organism evidence="2 3">
    <name type="scientific">Flagellimonas flava</name>
    <dbReference type="NCBI Taxonomy" id="570519"/>
    <lineage>
        <taxon>Bacteria</taxon>
        <taxon>Pseudomonadati</taxon>
        <taxon>Bacteroidota</taxon>
        <taxon>Flavobacteriia</taxon>
        <taxon>Flavobacteriales</taxon>
        <taxon>Flavobacteriaceae</taxon>
        <taxon>Flagellimonas</taxon>
    </lineage>
</organism>
<proteinExistence type="predicted"/>
<feature type="chain" id="PRO_5012138301" evidence="1">
    <location>
        <begin position="20"/>
        <end position="121"/>
    </location>
</feature>
<dbReference type="RefSeq" id="WP_131819075.1">
    <property type="nucleotide sequence ID" value="NZ_FQWL01000003.1"/>
</dbReference>
<feature type="signal peptide" evidence="1">
    <location>
        <begin position="1"/>
        <end position="19"/>
    </location>
</feature>
<protein>
    <submittedName>
        <fullName evidence="2">Uncharacterized protein</fullName>
    </submittedName>
</protein>
<evidence type="ECO:0000313" key="2">
    <source>
        <dbReference type="EMBL" id="SHG76164.1"/>
    </source>
</evidence>
<dbReference type="EMBL" id="FQWL01000003">
    <property type="protein sequence ID" value="SHG76164.1"/>
    <property type="molecule type" value="Genomic_DNA"/>
</dbReference>